<dbReference type="Proteomes" id="UP000014500">
    <property type="component" value="Unassembled WGS sequence"/>
</dbReference>
<feature type="coiled-coil region" evidence="1">
    <location>
        <begin position="192"/>
        <end position="226"/>
    </location>
</feature>
<name>T1JHQ9_STRMM</name>
<dbReference type="EnsemblMetazoa" id="SMAR013390-RA">
    <property type="protein sequence ID" value="SMAR013390-PA"/>
    <property type="gene ID" value="SMAR013390"/>
</dbReference>
<keyword evidence="4" id="KW-1185">Reference proteome</keyword>
<dbReference type="AlphaFoldDB" id="T1JHQ9"/>
<dbReference type="EMBL" id="JH431781">
    <property type="status" value="NOT_ANNOTATED_CDS"/>
    <property type="molecule type" value="Genomic_DNA"/>
</dbReference>
<keyword evidence="1" id="KW-0175">Coiled coil</keyword>
<evidence type="ECO:0000313" key="4">
    <source>
        <dbReference type="Proteomes" id="UP000014500"/>
    </source>
</evidence>
<reference evidence="3" key="2">
    <citation type="submission" date="2015-02" db="UniProtKB">
        <authorList>
            <consortium name="EnsemblMetazoa"/>
        </authorList>
    </citation>
    <scope>IDENTIFICATION</scope>
</reference>
<evidence type="ECO:0000313" key="3">
    <source>
        <dbReference type="EnsemblMetazoa" id="SMAR013390-PA"/>
    </source>
</evidence>
<feature type="compositionally biased region" description="Basic and acidic residues" evidence="2">
    <location>
        <begin position="76"/>
        <end position="86"/>
    </location>
</feature>
<evidence type="ECO:0000256" key="2">
    <source>
        <dbReference type="SAM" id="MobiDB-lite"/>
    </source>
</evidence>
<feature type="region of interest" description="Disordered" evidence="2">
    <location>
        <begin position="60"/>
        <end position="87"/>
    </location>
</feature>
<accession>T1JHQ9</accession>
<reference evidence="4" key="1">
    <citation type="submission" date="2011-05" db="EMBL/GenBank/DDBJ databases">
        <authorList>
            <person name="Richards S.R."/>
            <person name="Qu J."/>
            <person name="Jiang H."/>
            <person name="Jhangiani S.N."/>
            <person name="Agravi P."/>
            <person name="Goodspeed R."/>
            <person name="Gross S."/>
            <person name="Mandapat C."/>
            <person name="Jackson L."/>
            <person name="Mathew T."/>
            <person name="Pu L."/>
            <person name="Thornton R."/>
            <person name="Saada N."/>
            <person name="Wilczek-Boney K.B."/>
            <person name="Lee S."/>
            <person name="Kovar C."/>
            <person name="Wu Y."/>
            <person name="Scherer S.E."/>
            <person name="Worley K.C."/>
            <person name="Muzny D.M."/>
            <person name="Gibbs R."/>
        </authorList>
    </citation>
    <scope>NUCLEOTIDE SEQUENCE</scope>
    <source>
        <strain evidence="4">Brora</strain>
    </source>
</reference>
<protein>
    <submittedName>
        <fullName evidence="3">Uncharacterized protein</fullName>
    </submittedName>
</protein>
<sequence>RRKETRVESQDDFEALANVYFSQSQEINAKKNDRMDSDDVQHQKYKTWFKEKTWEKLNVRQGSNKMSPCSSTGPKDSAKDFSRGEPPEGNSIFTKYFVEKIIGMTTRFSDLEKRFGNIESTLNIKLDKMEKILICGQEIVDRRMLEIESTLTQKIIQEIETAVTQKIIEEIDGKLRKMYESLHKRQKKCIDKQNALNEKLNENSENNNMDNKLQRLESSIKTLLENITASFLKLKFGEIHKLSLAEKFQRHMEFEPKKIIPQNSVVNLKPQNQVLLNQFSHLPSPAVSKLGF</sequence>
<organism evidence="3 4">
    <name type="scientific">Strigamia maritima</name>
    <name type="common">European centipede</name>
    <name type="synonym">Geophilus maritimus</name>
    <dbReference type="NCBI Taxonomy" id="126957"/>
    <lineage>
        <taxon>Eukaryota</taxon>
        <taxon>Metazoa</taxon>
        <taxon>Ecdysozoa</taxon>
        <taxon>Arthropoda</taxon>
        <taxon>Myriapoda</taxon>
        <taxon>Chilopoda</taxon>
        <taxon>Pleurostigmophora</taxon>
        <taxon>Geophilomorpha</taxon>
        <taxon>Linotaeniidae</taxon>
        <taxon>Strigamia</taxon>
    </lineage>
</organism>
<proteinExistence type="predicted"/>
<feature type="compositionally biased region" description="Polar residues" evidence="2">
    <location>
        <begin position="60"/>
        <end position="74"/>
    </location>
</feature>
<dbReference type="HOGENOM" id="CLU_955015_0_0_1"/>
<evidence type="ECO:0000256" key="1">
    <source>
        <dbReference type="SAM" id="Coils"/>
    </source>
</evidence>